<dbReference type="EMBL" id="JAUUTY010000004">
    <property type="protein sequence ID" value="KAK1649584.1"/>
    <property type="molecule type" value="Genomic_DNA"/>
</dbReference>
<gene>
    <name evidence="4" type="ORF">QYE76_067389</name>
</gene>
<dbReference type="InterPro" id="IPR044683">
    <property type="entry name" value="LAZY"/>
</dbReference>
<dbReference type="AlphaFoldDB" id="A0AAD8SD72"/>
<comment type="similarity">
    <text evidence="2">Belongs to the LAZY family.</text>
</comment>
<feature type="region of interest" description="Disordered" evidence="3">
    <location>
        <begin position="265"/>
        <end position="284"/>
    </location>
</feature>
<name>A0AAD8SD72_LOLMU</name>
<sequence>MPSQLLLPAPNISVLIVQCNVAYDVVCFRLVQIINWARSRFNGRTESKRFDLGAASQPERCQVVADENHLPDEQQQWRSQQDHAAGFLSIGTLGNVIDEPAEEEHPESTHDLPEFTIEEAEKLQDALAKLLRRAKSKSGSRSAEEGLGLPLDRFLNCPSSLEVDRRDLRKRDEDDDVEGDLSPNTKVILSMAKDLLANTGNSRGSDIKSKSFKFLLRKMFVCHGGFGPSPSFKDPVESRMDKFFRIMLRKKINFRPSSTTAAKSYYLEDRPNGESRRGDRSGLEVDEEEDCCRWDRTDSEFIVLEI</sequence>
<dbReference type="PANTHER" id="PTHR34045">
    <property type="entry name" value="OS03G0406300 PROTEIN"/>
    <property type="match status" value="1"/>
</dbReference>
<evidence type="ECO:0000313" key="4">
    <source>
        <dbReference type="EMBL" id="KAK1649584.1"/>
    </source>
</evidence>
<dbReference type="PANTHER" id="PTHR34045:SF18">
    <property type="entry name" value="OS03G0406300 PROTEIN"/>
    <property type="match status" value="1"/>
</dbReference>
<dbReference type="GO" id="GO:0009630">
    <property type="term" value="P:gravitropism"/>
    <property type="evidence" value="ECO:0007669"/>
    <property type="project" value="InterPro"/>
</dbReference>
<protein>
    <submittedName>
        <fullName evidence="4">Uncharacterized protein</fullName>
    </submittedName>
</protein>
<evidence type="ECO:0000256" key="2">
    <source>
        <dbReference type="ARBA" id="ARBA00024198"/>
    </source>
</evidence>
<evidence type="ECO:0000256" key="3">
    <source>
        <dbReference type="SAM" id="MobiDB-lite"/>
    </source>
</evidence>
<accession>A0AAD8SD72</accession>
<feature type="compositionally biased region" description="Basic and acidic residues" evidence="3">
    <location>
        <begin position="266"/>
        <end position="283"/>
    </location>
</feature>
<organism evidence="4 5">
    <name type="scientific">Lolium multiflorum</name>
    <name type="common">Italian ryegrass</name>
    <name type="synonym">Lolium perenne subsp. multiflorum</name>
    <dbReference type="NCBI Taxonomy" id="4521"/>
    <lineage>
        <taxon>Eukaryota</taxon>
        <taxon>Viridiplantae</taxon>
        <taxon>Streptophyta</taxon>
        <taxon>Embryophyta</taxon>
        <taxon>Tracheophyta</taxon>
        <taxon>Spermatophyta</taxon>
        <taxon>Magnoliopsida</taxon>
        <taxon>Liliopsida</taxon>
        <taxon>Poales</taxon>
        <taxon>Poaceae</taxon>
        <taxon>BOP clade</taxon>
        <taxon>Pooideae</taxon>
        <taxon>Poodae</taxon>
        <taxon>Poeae</taxon>
        <taxon>Poeae Chloroplast Group 2 (Poeae type)</taxon>
        <taxon>Loliodinae</taxon>
        <taxon>Loliinae</taxon>
        <taxon>Lolium</taxon>
    </lineage>
</organism>
<evidence type="ECO:0000256" key="1">
    <source>
        <dbReference type="ARBA" id="ARBA00022604"/>
    </source>
</evidence>
<dbReference type="Proteomes" id="UP001231189">
    <property type="component" value="Unassembled WGS sequence"/>
</dbReference>
<dbReference type="GO" id="GO:0040008">
    <property type="term" value="P:regulation of growth"/>
    <property type="evidence" value="ECO:0007669"/>
    <property type="project" value="InterPro"/>
</dbReference>
<keyword evidence="5" id="KW-1185">Reference proteome</keyword>
<comment type="caution">
    <text evidence="4">The sequence shown here is derived from an EMBL/GenBank/DDBJ whole genome shotgun (WGS) entry which is preliminary data.</text>
</comment>
<keyword evidence="1" id="KW-0341">Growth regulation</keyword>
<reference evidence="4" key="1">
    <citation type="submission" date="2023-07" db="EMBL/GenBank/DDBJ databases">
        <title>A chromosome-level genome assembly of Lolium multiflorum.</title>
        <authorList>
            <person name="Chen Y."/>
            <person name="Copetti D."/>
            <person name="Kolliker R."/>
            <person name="Studer B."/>
        </authorList>
    </citation>
    <scope>NUCLEOTIDE SEQUENCE</scope>
    <source>
        <strain evidence="4">02402/16</strain>
        <tissue evidence="4">Leaf</tissue>
    </source>
</reference>
<evidence type="ECO:0000313" key="5">
    <source>
        <dbReference type="Proteomes" id="UP001231189"/>
    </source>
</evidence>
<proteinExistence type="inferred from homology"/>